<dbReference type="RefSeq" id="WP_093012526.1">
    <property type="nucleotide sequence ID" value="NZ_FOXV01000008.1"/>
</dbReference>
<organism evidence="2 3">
    <name type="scientific">Roseivivax halotolerans</name>
    <dbReference type="NCBI Taxonomy" id="93684"/>
    <lineage>
        <taxon>Bacteria</taxon>
        <taxon>Pseudomonadati</taxon>
        <taxon>Pseudomonadota</taxon>
        <taxon>Alphaproteobacteria</taxon>
        <taxon>Rhodobacterales</taxon>
        <taxon>Roseobacteraceae</taxon>
        <taxon>Roseivivax</taxon>
    </lineage>
</organism>
<evidence type="ECO:0000313" key="2">
    <source>
        <dbReference type="EMBL" id="SFQ52283.1"/>
    </source>
</evidence>
<dbReference type="STRING" id="93684.SAMN05421853_10854"/>
<feature type="domain" description="DUF1638" evidence="1">
    <location>
        <begin position="55"/>
        <end position="209"/>
    </location>
</feature>
<dbReference type="AlphaFoldDB" id="A0A1I5Z745"/>
<reference evidence="3" key="1">
    <citation type="submission" date="2016-10" db="EMBL/GenBank/DDBJ databases">
        <authorList>
            <person name="Varghese N."/>
            <person name="Submissions S."/>
        </authorList>
    </citation>
    <scope>NUCLEOTIDE SEQUENCE [LARGE SCALE GENOMIC DNA]</scope>
    <source>
        <strain evidence="3">JCM 10271</strain>
    </source>
</reference>
<protein>
    <recommendedName>
        <fullName evidence="1">DUF1638 domain-containing protein</fullName>
    </recommendedName>
</protein>
<name>A0A1I5Z745_9RHOB</name>
<evidence type="ECO:0000259" key="1">
    <source>
        <dbReference type="Pfam" id="PF07796"/>
    </source>
</evidence>
<dbReference type="InterPro" id="IPR012437">
    <property type="entry name" value="DUF1638"/>
</dbReference>
<evidence type="ECO:0000313" key="3">
    <source>
        <dbReference type="Proteomes" id="UP000243106"/>
    </source>
</evidence>
<dbReference type="Proteomes" id="UP000243106">
    <property type="component" value="Unassembled WGS sequence"/>
</dbReference>
<proteinExistence type="predicted"/>
<accession>A0A1I5Z745</accession>
<gene>
    <name evidence="2" type="ORF">SAMN05421853_10854</name>
</gene>
<dbReference type="Pfam" id="PF07796">
    <property type="entry name" value="DUF1638"/>
    <property type="match status" value="1"/>
</dbReference>
<dbReference type="EMBL" id="FOXV01000008">
    <property type="protein sequence ID" value="SFQ52283.1"/>
    <property type="molecule type" value="Genomic_DNA"/>
</dbReference>
<keyword evidence="3" id="KW-1185">Reference proteome</keyword>
<sequence length="217" mass="24017">MCPLTTATPDDTQLRDEGFDTASGGRILLIACGALAREILDLKARNGWDHMDLRCLPAILHNHPEKITPAVREAVAKAESDYARIFVVYGDCGTGGQLETACAEMGVEMVPGPHCYSFFEGNAEFAARDEITAFYLTDFLGRQFDAFVWKPLGLDRHPELLEMYFGHYEKLVYLAQTDDPDLTETARACADRLGLAFERRATGYGDLGATLKSWARA</sequence>